<dbReference type="EMBL" id="JBHSWU010000004">
    <property type="protein sequence ID" value="MFC6723117.1"/>
    <property type="molecule type" value="Genomic_DNA"/>
</dbReference>
<keyword evidence="3" id="KW-1185">Reference proteome</keyword>
<keyword evidence="1" id="KW-0812">Transmembrane</keyword>
<protein>
    <submittedName>
        <fullName evidence="2">Uncharacterized protein</fullName>
    </submittedName>
</protein>
<dbReference type="Proteomes" id="UP001596328">
    <property type="component" value="Unassembled WGS sequence"/>
</dbReference>
<feature type="transmembrane region" description="Helical" evidence="1">
    <location>
        <begin position="39"/>
        <end position="58"/>
    </location>
</feature>
<evidence type="ECO:0000256" key="1">
    <source>
        <dbReference type="SAM" id="Phobius"/>
    </source>
</evidence>
<keyword evidence="1" id="KW-0472">Membrane</keyword>
<name>A0ABD5RVD9_9EURY</name>
<gene>
    <name evidence="2" type="ORF">ACFQE1_01660</name>
</gene>
<comment type="caution">
    <text evidence="2">The sequence shown here is derived from an EMBL/GenBank/DDBJ whole genome shotgun (WGS) entry which is preliminary data.</text>
</comment>
<proteinExistence type="predicted"/>
<keyword evidence="1" id="KW-1133">Transmembrane helix</keyword>
<dbReference type="AlphaFoldDB" id="A0ABD5RVD9"/>
<reference evidence="2 3" key="1">
    <citation type="journal article" date="2019" name="Int. J. Syst. Evol. Microbiol.">
        <title>The Global Catalogue of Microorganisms (GCM) 10K type strain sequencing project: providing services to taxonomists for standard genome sequencing and annotation.</title>
        <authorList>
            <consortium name="The Broad Institute Genomics Platform"/>
            <consortium name="The Broad Institute Genome Sequencing Center for Infectious Disease"/>
            <person name="Wu L."/>
            <person name="Ma J."/>
        </authorList>
    </citation>
    <scope>NUCLEOTIDE SEQUENCE [LARGE SCALE GENOMIC DNA]</scope>
    <source>
        <strain evidence="2 3">NBRC 111368</strain>
    </source>
</reference>
<evidence type="ECO:0000313" key="2">
    <source>
        <dbReference type="EMBL" id="MFC6723117.1"/>
    </source>
</evidence>
<feature type="transmembrane region" description="Helical" evidence="1">
    <location>
        <begin position="14"/>
        <end position="32"/>
    </location>
</feature>
<sequence>MSDETWLKLSSETLNGMMVAALLATAVSLFLVSSGMHETAVVPIVSVVGAMAIGFALVEVFEHFRAGGAPPTA</sequence>
<organism evidence="2 3">
    <name type="scientific">Halobium palmae</name>
    <dbReference type="NCBI Taxonomy" id="1776492"/>
    <lineage>
        <taxon>Archaea</taxon>
        <taxon>Methanobacteriati</taxon>
        <taxon>Methanobacteriota</taxon>
        <taxon>Stenosarchaea group</taxon>
        <taxon>Halobacteria</taxon>
        <taxon>Halobacteriales</taxon>
        <taxon>Haloferacaceae</taxon>
        <taxon>Halobium</taxon>
    </lineage>
</organism>
<accession>A0ABD5RVD9</accession>
<evidence type="ECO:0000313" key="3">
    <source>
        <dbReference type="Proteomes" id="UP001596328"/>
    </source>
</evidence>